<keyword evidence="1" id="KW-0732">Signal</keyword>
<evidence type="ECO:0000313" key="3">
    <source>
        <dbReference type="Proteomes" id="UP000604046"/>
    </source>
</evidence>
<dbReference type="AlphaFoldDB" id="A0A812ID16"/>
<feature type="chain" id="PRO_5032463601" description="Secreted protein" evidence="1">
    <location>
        <begin position="23"/>
        <end position="110"/>
    </location>
</feature>
<proteinExistence type="predicted"/>
<protein>
    <recommendedName>
        <fullName evidence="4">Secreted protein</fullName>
    </recommendedName>
</protein>
<dbReference type="Proteomes" id="UP000604046">
    <property type="component" value="Unassembled WGS sequence"/>
</dbReference>
<dbReference type="EMBL" id="CAJNDS010000225">
    <property type="protein sequence ID" value="CAE7030782.1"/>
    <property type="molecule type" value="Genomic_DNA"/>
</dbReference>
<evidence type="ECO:0000313" key="2">
    <source>
        <dbReference type="EMBL" id="CAE7030782.1"/>
    </source>
</evidence>
<keyword evidence="3" id="KW-1185">Reference proteome</keyword>
<reference evidence="2" key="1">
    <citation type="submission" date="2021-02" db="EMBL/GenBank/DDBJ databases">
        <authorList>
            <person name="Dougan E. K."/>
            <person name="Rhodes N."/>
            <person name="Thang M."/>
            <person name="Chan C."/>
        </authorList>
    </citation>
    <scope>NUCLEOTIDE SEQUENCE</scope>
</reference>
<feature type="signal peptide" evidence="1">
    <location>
        <begin position="1"/>
        <end position="22"/>
    </location>
</feature>
<evidence type="ECO:0000256" key="1">
    <source>
        <dbReference type="SAM" id="SignalP"/>
    </source>
</evidence>
<name>A0A812ID16_9DINO</name>
<evidence type="ECO:0008006" key="4">
    <source>
        <dbReference type="Google" id="ProtNLM"/>
    </source>
</evidence>
<gene>
    <name evidence="2" type="ORF">SNAT2548_LOCUS3723</name>
</gene>
<sequence length="110" mass="11947">MAGHVTSYSLFGFALLSLRADAVCKLLQADSFRVRSSHLSLSMAGRYWNDNAGGLWLQSYFLSSFTLQTVAVSMVDADFRRKTFSRGSGDSECCDAGDVFLLCGAASLQL</sequence>
<accession>A0A812ID16</accession>
<organism evidence="2 3">
    <name type="scientific">Symbiodinium natans</name>
    <dbReference type="NCBI Taxonomy" id="878477"/>
    <lineage>
        <taxon>Eukaryota</taxon>
        <taxon>Sar</taxon>
        <taxon>Alveolata</taxon>
        <taxon>Dinophyceae</taxon>
        <taxon>Suessiales</taxon>
        <taxon>Symbiodiniaceae</taxon>
        <taxon>Symbiodinium</taxon>
    </lineage>
</organism>
<comment type="caution">
    <text evidence="2">The sequence shown here is derived from an EMBL/GenBank/DDBJ whole genome shotgun (WGS) entry which is preliminary data.</text>
</comment>